<dbReference type="AlphaFoldDB" id="A0A6C0IM22"/>
<reference evidence="1" key="1">
    <citation type="journal article" date="2020" name="Nature">
        <title>Giant virus diversity and host interactions through global metagenomics.</title>
        <authorList>
            <person name="Schulz F."/>
            <person name="Roux S."/>
            <person name="Paez-Espino D."/>
            <person name="Jungbluth S."/>
            <person name="Walsh D.A."/>
            <person name="Denef V.J."/>
            <person name="McMahon K.D."/>
            <person name="Konstantinidis K.T."/>
            <person name="Eloe-Fadrosh E.A."/>
            <person name="Kyrpides N.C."/>
            <person name="Woyke T."/>
        </authorList>
    </citation>
    <scope>NUCLEOTIDE SEQUENCE</scope>
    <source>
        <strain evidence="1">GVMAG-M-3300024258-14</strain>
    </source>
</reference>
<name>A0A6C0IM22_9ZZZZ</name>
<accession>A0A6C0IM22</accession>
<proteinExistence type="predicted"/>
<sequence length="188" mass="22873">MSNKIKDLFGNRVYNLILEYCKNELNIESNIETFENYYKKLSVEDKHILISNMKLYQLQMYSIQNDIWKDLSEYILGKKRRRKIEFRDMNLPKKVQRFTYNSKLYKITEFRLILQEYLIKRKLNINLEIEEKTKTYQSLETKICEISNIYKERKRLNPDSFDDVIAPDIMKILTPGEQYKIVEMLNNK</sequence>
<evidence type="ECO:0000313" key="1">
    <source>
        <dbReference type="EMBL" id="QHT93869.1"/>
    </source>
</evidence>
<protein>
    <submittedName>
        <fullName evidence="1">Uncharacterized protein</fullName>
    </submittedName>
</protein>
<organism evidence="1">
    <name type="scientific">viral metagenome</name>
    <dbReference type="NCBI Taxonomy" id="1070528"/>
    <lineage>
        <taxon>unclassified sequences</taxon>
        <taxon>metagenomes</taxon>
        <taxon>organismal metagenomes</taxon>
    </lineage>
</organism>
<dbReference type="EMBL" id="MN740211">
    <property type="protein sequence ID" value="QHT93869.1"/>
    <property type="molecule type" value="Genomic_DNA"/>
</dbReference>